<organism evidence="2 3">
    <name type="scientific">Enterococcus larvae</name>
    <dbReference type="NCBI Taxonomy" id="2794352"/>
    <lineage>
        <taxon>Bacteria</taxon>
        <taxon>Bacillati</taxon>
        <taxon>Bacillota</taxon>
        <taxon>Bacilli</taxon>
        <taxon>Lactobacillales</taxon>
        <taxon>Enterococcaceae</taxon>
        <taxon>Enterococcus</taxon>
    </lineage>
</organism>
<dbReference type="Gene3D" id="2.60.40.3350">
    <property type="match status" value="1"/>
</dbReference>
<keyword evidence="3" id="KW-1185">Reference proteome</keyword>
<reference evidence="2 3" key="1">
    <citation type="submission" date="2020-12" db="EMBL/GenBank/DDBJ databases">
        <title>Vagococcus allomyrinae sp. nov. and Enterococcus lavae sp. nov., isolated from the larvae of Allomyrina dichotoma.</title>
        <authorList>
            <person name="Lee S.D."/>
        </authorList>
    </citation>
    <scope>NUCLEOTIDE SEQUENCE [LARGE SCALE GENOMIC DNA]</scope>
    <source>
        <strain evidence="2 3">BWM-S5</strain>
    </source>
</reference>
<comment type="caution">
    <text evidence="2">The sequence shown here is derived from an EMBL/GenBank/DDBJ whole genome shotgun (WGS) entry which is preliminary data.</text>
</comment>
<accession>A0ABS4CEK1</accession>
<dbReference type="EMBL" id="JAEDXU010000001">
    <property type="protein sequence ID" value="MBP1044839.1"/>
    <property type="molecule type" value="Genomic_DNA"/>
</dbReference>
<name>A0ABS4CEK1_9ENTE</name>
<evidence type="ECO:0000313" key="2">
    <source>
        <dbReference type="EMBL" id="MBP1044839.1"/>
    </source>
</evidence>
<dbReference type="RefSeq" id="WP_209555636.1">
    <property type="nucleotide sequence ID" value="NZ_JAEDXU010000001.1"/>
</dbReference>
<dbReference type="InterPro" id="IPR018913">
    <property type="entry name" value="BppU_N"/>
</dbReference>
<sequence>MKIFNLDISKESSINPVVFGRIGDKDLQIIKINLSNNFEQFDLTDCEVKFEAVTAADTKVMDAAGISVVDAGIGEFNYTFPSQAFSASGKYKRAYFSITKGDKRDTTENIDIFVYNNADITGDEAETVISEYDKLVSELNEAYTAAIAVVKEQSDAFDDYREEITGKVNEIQTFVNENLAILETAIADIEEKINSLDIYTKQEIDTIMNLKADKENSYTKMEVDAKLSNKADTARAQLDKLTADDGRPIATIQSGTILSAVLSRAPGMKTYTFTNATSDYPTSASTSMRGYAYMASVSYGYVFAADIGGGVFVRTIVNSVWVGAWTKLTGTEKIVNVFQSASLTGEMTIEGEKIRIEYTIPDTNQKGFMEMNPQAIVGTIYDSTDNIISMFSLDYTGLLLRQGDKSALLSVNDLSLYTTTLTIGYNINAVLTRFGKMVTLSITRISRNWSDVGENVLLTASLPAGYRPLTPETVTINKNNSTNISTPVLIHVNTDGTMRYTNSASGQFICSASATWFTNDPYPT</sequence>
<gene>
    <name evidence="2" type="ORF">I6N96_01000</name>
</gene>
<feature type="domain" description="BppU N-terminal" evidence="1">
    <location>
        <begin position="18"/>
        <end position="141"/>
    </location>
</feature>
<dbReference type="Proteomes" id="UP000673375">
    <property type="component" value="Unassembled WGS sequence"/>
</dbReference>
<proteinExistence type="predicted"/>
<protein>
    <submittedName>
        <fullName evidence="2">BppU family phage baseplate upper protein</fullName>
    </submittedName>
</protein>
<dbReference type="Pfam" id="PF10651">
    <property type="entry name" value="BppU_N"/>
    <property type="match status" value="1"/>
</dbReference>
<evidence type="ECO:0000259" key="1">
    <source>
        <dbReference type="Pfam" id="PF10651"/>
    </source>
</evidence>
<evidence type="ECO:0000313" key="3">
    <source>
        <dbReference type="Proteomes" id="UP000673375"/>
    </source>
</evidence>